<keyword evidence="7" id="KW-1185">Reference proteome</keyword>
<dbReference type="PANTHER" id="PTHR36974:SF1">
    <property type="entry name" value="DOXX FAMILY MEMBRANE PROTEIN"/>
    <property type="match status" value="1"/>
</dbReference>
<comment type="caution">
    <text evidence="6">The sequence shown here is derived from an EMBL/GenBank/DDBJ whole genome shotgun (WGS) entry which is preliminary data.</text>
</comment>
<name>A0ABT4U4W4_9ACTN</name>
<organism evidence="6 7">
    <name type="scientific">Nocardiopsis endophytica</name>
    <dbReference type="NCBI Taxonomy" id="3018445"/>
    <lineage>
        <taxon>Bacteria</taxon>
        <taxon>Bacillati</taxon>
        <taxon>Actinomycetota</taxon>
        <taxon>Actinomycetes</taxon>
        <taxon>Streptosporangiales</taxon>
        <taxon>Nocardiopsidaceae</taxon>
        <taxon>Nocardiopsis</taxon>
    </lineage>
</organism>
<dbReference type="Proteomes" id="UP001527866">
    <property type="component" value="Unassembled WGS sequence"/>
</dbReference>
<comment type="subcellular location">
    <subcellularLocation>
        <location evidence="1">Membrane</location>
        <topology evidence="1">Multi-pass membrane protein</topology>
    </subcellularLocation>
</comment>
<dbReference type="EMBL" id="JAQFWQ010000035">
    <property type="protein sequence ID" value="MDA2811746.1"/>
    <property type="molecule type" value="Genomic_DNA"/>
</dbReference>
<protein>
    <submittedName>
        <fullName evidence="6">DoxX family membrane protein</fullName>
    </submittedName>
</protein>
<dbReference type="Pfam" id="PF07681">
    <property type="entry name" value="DoxX"/>
    <property type="match status" value="1"/>
</dbReference>
<evidence type="ECO:0000313" key="6">
    <source>
        <dbReference type="EMBL" id="MDA2811746.1"/>
    </source>
</evidence>
<accession>A0ABT4U4W4</accession>
<evidence type="ECO:0000256" key="1">
    <source>
        <dbReference type="ARBA" id="ARBA00004141"/>
    </source>
</evidence>
<dbReference type="InterPro" id="IPR032808">
    <property type="entry name" value="DoxX"/>
</dbReference>
<evidence type="ECO:0000256" key="3">
    <source>
        <dbReference type="ARBA" id="ARBA00022989"/>
    </source>
</evidence>
<evidence type="ECO:0000256" key="4">
    <source>
        <dbReference type="ARBA" id="ARBA00023136"/>
    </source>
</evidence>
<feature type="transmembrane region" description="Helical" evidence="5">
    <location>
        <begin position="68"/>
        <end position="86"/>
    </location>
</feature>
<dbReference type="RefSeq" id="WP_270686200.1">
    <property type="nucleotide sequence ID" value="NZ_JAQFWQ010000035.1"/>
</dbReference>
<evidence type="ECO:0000313" key="7">
    <source>
        <dbReference type="Proteomes" id="UP001527866"/>
    </source>
</evidence>
<feature type="transmembrane region" description="Helical" evidence="5">
    <location>
        <begin position="92"/>
        <end position="112"/>
    </location>
</feature>
<keyword evidence="4 5" id="KW-0472">Membrane</keyword>
<evidence type="ECO:0000256" key="2">
    <source>
        <dbReference type="ARBA" id="ARBA00022692"/>
    </source>
</evidence>
<proteinExistence type="predicted"/>
<evidence type="ECO:0000256" key="5">
    <source>
        <dbReference type="SAM" id="Phobius"/>
    </source>
</evidence>
<keyword evidence="2 5" id="KW-0812">Transmembrane</keyword>
<dbReference type="PANTHER" id="PTHR36974">
    <property type="entry name" value="MEMBRANE PROTEIN-RELATED"/>
    <property type="match status" value="1"/>
</dbReference>
<keyword evidence="3 5" id="KW-1133">Transmembrane helix</keyword>
<feature type="transmembrane region" description="Helical" evidence="5">
    <location>
        <begin position="30"/>
        <end position="48"/>
    </location>
</feature>
<feature type="transmembrane region" description="Helical" evidence="5">
    <location>
        <begin position="124"/>
        <end position="146"/>
    </location>
</feature>
<reference evidence="6 7" key="1">
    <citation type="submission" date="2023-01" db="EMBL/GenBank/DDBJ databases">
        <title>Draft genome sequence of Nocardiopsis sp. RSe5-2 isolated from halophytes.</title>
        <authorList>
            <person name="Duangmal K."/>
            <person name="Chantavorakit T."/>
        </authorList>
    </citation>
    <scope>NUCLEOTIDE SEQUENCE [LARGE SCALE GENOMIC DNA]</scope>
    <source>
        <strain evidence="6 7">RSe5-2</strain>
    </source>
</reference>
<gene>
    <name evidence="6" type="ORF">O4J56_13980</name>
</gene>
<sequence>MAPLIFLLVGTAAALAAGRAGVRALRPWPVAVRCGLALMFTATGLAHFVGMREELVAMVPPALPAPELLVALTGVLELVGAAALLWPRTAPWSAAGLAAMLVAMFPANVYKAVTEAGLPWDDRLVPRTLLQAVFLAAVLSVVVHHVRTRRAAGPDAAPSAGPSADAAPR</sequence>